<dbReference type="RefSeq" id="WP_003516515.1">
    <property type="nucleotide sequence ID" value="NZ_CP013828.1"/>
</dbReference>
<evidence type="ECO:0000256" key="5">
    <source>
        <dbReference type="ARBA" id="ARBA00022801"/>
    </source>
</evidence>
<evidence type="ECO:0000313" key="9">
    <source>
        <dbReference type="EMBL" id="PFH02898.1"/>
    </source>
</evidence>
<name>A0AB36TGG3_ACETH</name>
<dbReference type="GO" id="GO:0004177">
    <property type="term" value="F:aminopeptidase activity"/>
    <property type="evidence" value="ECO:0007669"/>
    <property type="project" value="UniProtKB-UniRule"/>
</dbReference>
<dbReference type="SUPFAM" id="SSF101821">
    <property type="entry name" value="Aminopeptidase/glucanase lid domain"/>
    <property type="match status" value="1"/>
</dbReference>
<comment type="caution">
    <text evidence="9">The sequence shown here is derived from an EMBL/GenBank/DDBJ whole genome shotgun (WGS) entry which is preliminary data.</text>
</comment>
<dbReference type="SMR" id="A0AB36TGG3"/>
<dbReference type="Pfam" id="PF05343">
    <property type="entry name" value="Peptidase_M42"/>
    <property type="match status" value="1"/>
</dbReference>
<dbReference type="AlphaFoldDB" id="A0AB36TGG3"/>
<dbReference type="Gene3D" id="2.40.30.40">
    <property type="entry name" value="Peptidase M42, domain 2"/>
    <property type="match status" value="1"/>
</dbReference>
<proteinExistence type="inferred from homology"/>
<accession>A0AB36TGG3</accession>
<keyword evidence="3" id="KW-0645">Protease</keyword>
<evidence type="ECO:0000313" key="10">
    <source>
        <dbReference type="Proteomes" id="UP000223596"/>
    </source>
</evidence>
<feature type="active site" description="Proton acceptor" evidence="7">
    <location>
        <position position="197"/>
    </location>
</feature>
<comment type="similarity">
    <text evidence="1 6">Belongs to the peptidase M42 family.</text>
</comment>
<dbReference type="GO" id="GO:0006508">
    <property type="term" value="P:proteolysis"/>
    <property type="evidence" value="ECO:0007669"/>
    <property type="project" value="UniProtKB-KW"/>
</dbReference>
<dbReference type="InterPro" id="IPR051464">
    <property type="entry name" value="Peptidase_M42_aminopept"/>
</dbReference>
<keyword evidence="4 8" id="KW-0479">Metal-binding</keyword>
<dbReference type="InterPro" id="IPR023367">
    <property type="entry name" value="Peptidase_M42_dom2"/>
</dbReference>
<dbReference type="PIRSF" id="PIRSF001123">
    <property type="entry name" value="PepA_GA"/>
    <property type="match status" value="1"/>
</dbReference>
<dbReference type="GO" id="GO:0046872">
    <property type="term" value="F:metal ion binding"/>
    <property type="evidence" value="ECO:0007669"/>
    <property type="project" value="UniProtKB-UniRule"/>
</dbReference>
<evidence type="ECO:0000256" key="7">
    <source>
        <dbReference type="PIRSR" id="PIRSR001123-1"/>
    </source>
</evidence>
<feature type="binding site" evidence="8">
    <location>
        <position position="308"/>
    </location>
    <ligand>
        <name>Zn(2+)</name>
        <dbReference type="ChEBI" id="CHEBI:29105"/>
        <label>2</label>
    </ligand>
</feature>
<evidence type="ECO:0000256" key="3">
    <source>
        <dbReference type="ARBA" id="ARBA00022670"/>
    </source>
</evidence>
<feature type="binding site" evidence="8">
    <location>
        <position position="220"/>
    </location>
    <ligand>
        <name>Zn(2+)</name>
        <dbReference type="ChEBI" id="CHEBI:29105"/>
        <label>1</label>
    </ligand>
</feature>
<sequence>MLIKELTELNGVSGNEDEVRKFIKEEAQKYADSITEDSMGNLICYKKGGSSKYRVMLSAHMDEVGFMVTGYDDGLIKFASIGGIDERILPGKRVLVGEKRIPGVIGSKPIHLQEKAERGNNIKLKNMYIDIGAEKKEEAEKLAPLGEYIAFYSMYTEFGDGCIKAKALDDRVGCAILLEILKERYGFDLYVCFTVQEEIGLRGAGVAAFRVNPDIAIVVEGTTCSDVPGAREHEYSTVMGNGAALTIMDRTSYSNKKLVDFMYKTAKDKNIPVQYKQTATGGNDAGKIQLTREGVVVASVSVPCRYIHSPVSVMNRRDYESCLNLVKAVLEEFDNNESLIESFKLHNVK</sequence>
<feature type="binding site" evidence="8">
    <location>
        <position position="169"/>
    </location>
    <ligand>
        <name>Zn(2+)</name>
        <dbReference type="ChEBI" id="CHEBI:29105"/>
        <label>2</label>
    </ligand>
</feature>
<comment type="cofactor">
    <cofactor evidence="8">
        <name>a divalent metal cation</name>
        <dbReference type="ChEBI" id="CHEBI:60240"/>
    </cofactor>
    <text evidence="8">Binds 2 divalent metal cations per subunit.</text>
</comment>
<evidence type="ECO:0000256" key="2">
    <source>
        <dbReference type="ARBA" id="ARBA00022438"/>
    </source>
</evidence>
<dbReference type="Proteomes" id="UP000223596">
    <property type="component" value="Unassembled WGS sequence"/>
</dbReference>
<feature type="binding site" evidence="8">
    <location>
        <position position="198"/>
    </location>
    <ligand>
        <name>Zn(2+)</name>
        <dbReference type="ChEBI" id="CHEBI:29105"/>
        <label>2</label>
    </ligand>
</feature>
<feature type="binding site" evidence="8">
    <location>
        <position position="60"/>
    </location>
    <ligand>
        <name>Zn(2+)</name>
        <dbReference type="ChEBI" id="CHEBI:29105"/>
        <label>1</label>
    </ligand>
</feature>
<evidence type="ECO:0000256" key="8">
    <source>
        <dbReference type="PIRSR" id="PIRSR001123-2"/>
    </source>
</evidence>
<gene>
    <name evidence="9" type="ORF">M972_111690</name>
</gene>
<dbReference type="PANTHER" id="PTHR32481:SF5">
    <property type="entry name" value="ENDOGLUCANASE"/>
    <property type="match status" value="1"/>
</dbReference>
<keyword evidence="2" id="KW-0031">Aminopeptidase</keyword>
<dbReference type="InterPro" id="IPR008007">
    <property type="entry name" value="Peptidase_M42"/>
</dbReference>
<evidence type="ECO:0000256" key="4">
    <source>
        <dbReference type="ARBA" id="ARBA00022723"/>
    </source>
</evidence>
<dbReference type="PANTHER" id="PTHR32481">
    <property type="entry name" value="AMINOPEPTIDASE"/>
    <property type="match status" value="1"/>
</dbReference>
<organism evidence="9 10">
    <name type="scientific">Acetivibrio thermocellus AD2</name>
    <dbReference type="NCBI Taxonomy" id="1138384"/>
    <lineage>
        <taxon>Bacteria</taxon>
        <taxon>Bacillati</taxon>
        <taxon>Bacillota</taxon>
        <taxon>Clostridia</taxon>
        <taxon>Eubacteriales</taxon>
        <taxon>Oscillospiraceae</taxon>
        <taxon>Acetivibrio</taxon>
    </lineage>
</organism>
<dbReference type="Gene3D" id="3.40.630.10">
    <property type="entry name" value="Zn peptidases"/>
    <property type="match status" value="1"/>
</dbReference>
<dbReference type="GeneID" id="35805350"/>
<feature type="binding site" evidence="8">
    <location>
        <position position="169"/>
    </location>
    <ligand>
        <name>Zn(2+)</name>
        <dbReference type="ChEBI" id="CHEBI:29105"/>
        <label>1</label>
    </ligand>
</feature>
<keyword evidence="5" id="KW-0378">Hydrolase</keyword>
<evidence type="ECO:0000256" key="6">
    <source>
        <dbReference type="PIRNR" id="PIRNR001123"/>
    </source>
</evidence>
<dbReference type="SUPFAM" id="SSF53187">
    <property type="entry name" value="Zn-dependent exopeptidases"/>
    <property type="match status" value="1"/>
</dbReference>
<dbReference type="CDD" id="cd05656">
    <property type="entry name" value="M42_Frv"/>
    <property type="match status" value="1"/>
</dbReference>
<evidence type="ECO:0000256" key="1">
    <source>
        <dbReference type="ARBA" id="ARBA00006272"/>
    </source>
</evidence>
<dbReference type="EMBL" id="PDBW01000001">
    <property type="protein sequence ID" value="PFH02898.1"/>
    <property type="molecule type" value="Genomic_DNA"/>
</dbReference>
<protein>
    <submittedName>
        <fullName evidence="9">Endoglucanase</fullName>
    </submittedName>
</protein>
<reference evidence="9 10" key="1">
    <citation type="submission" date="2017-09" db="EMBL/GenBank/DDBJ databases">
        <title>Evaluation of Pacific Biosciences Sequencing Technology to Finishing C. thermocellum Genome Sequences.</title>
        <authorList>
            <person name="Brown S."/>
        </authorList>
    </citation>
    <scope>NUCLEOTIDE SEQUENCE [LARGE SCALE GENOMIC DNA]</scope>
    <source>
        <strain evidence="9 10">AD2</strain>
    </source>
</reference>